<evidence type="ECO:0000313" key="2">
    <source>
        <dbReference type="EMBL" id="RSN75109.1"/>
    </source>
</evidence>
<proteinExistence type="predicted"/>
<keyword evidence="1" id="KW-0472">Membrane</keyword>
<keyword evidence="1" id="KW-1133">Transmembrane helix</keyword>
<reference evidence="2 3" key="1">
    <citation type="submission" date="2018-10" db="EMBL/GenBank/DDBJ databases">
        <title>Co-occurring genomic capacity for anaerobic methane metabolism and dissimilatory sulfite reduction discovered in the Korarchaeota.</title>
        <authorList>
            <person name="Mckay L.J."/>
            <person name="Dlakic M."/>
            <person name="Fields M.W."/>
            <person name="Delmont T.O."/>
            <person name="Eren A.M."/>
            <person name="Jay Z.J."/>
            <person name="Klingelsmith K.B."/>
            <person name="Rusch D.B."/>
            <person name="Inskeep W.P."/>
        </authorList>
    </citation>
    <scope>NUCLEOTIDE SEQUENCE [LARGE SCALE GENOMIC DNA]</scope>
    <source>
        <strain evidence="2 3">MDKW</strain>
    </source>
</reference>
<dbReference type="EMBL" id="RCOS01000079">
    <property type="protein sequence ID" value="RSN75109.1"/>
    <property type="molecule type" value="Genomic_DNA"/>
</dbReference>
<feature type="transmembrane region" description="Helical" evidence="1">
    <location>
        <begin position="172"/>
        <end position="193"/>
    </location>
</feature>
<evidence type="ECO:0000313" key="3">
    <source>
        <dbReference type="Proteomes" id="UP000277582"/>
    </source>
</evidence>
<keyword evidence="3" id="KW-1185">Reference proteome</keyword>
<dbReference type="AlphaFoldDB" id="A0A429GMU0"/>
<organism evidence="2 3">
    <name type="scientific">Candidatus Methanodesulfokora washburnensis</name>
    <dbReference type="NCBI Taxonomy" id="2478471"/>
    <lineage>
        <taxon>Archaea</taxon>
        <taxon>Thermoproteota</taxon>
        <taxon>Candidatus Korarchaeia</taxon>
        <taxon>Candidatus Korarchaeia incertae sedis</taxon>
        <taxon>Candidatus Methanodesulfokora</taxon>
    </lineage>
</organism>
<evidence type="ECO:0000256" key="1">
    <source>
        <dbReference type="SAM" id="Phobius"/>
    </source>
</evidence>
<feature type="transmembrane region" description="Helical" evidence="1">
    <location>
        <begin position="7"/>
        <end position="24"/>
    </location>
</feature>
<feature type="transmembrane region" description="Helical" evidence="1">
    <location>
        <begin position="30"/>
        <end position="50"/>
    </location>
</feature>
<gene>
    <name evidence="2" type="ORF">D6D85_06820</name>
</gene>
<name>A0A429GMU0_9CREN</name>
<accession>A0A429GMU0</accession>
<dbReference type="RefSeq" id="WP_125671276.1">
    <property type="nucleotide sequence ID" value="NZ_RCOS01000079.1"/>
</dbReference>
<dbReference type="Proteomes" id="UP000277582">
    <property type="component" value="Unassembled WGS sequence"/>
</dbReference>
<keyword evidence="1" id="KW-0812">Transmembrane</keyword>
<comment type="caution">
    <text evidence="2">The sequence shown here is derived from an EMBL/GenBank/DDBJ whole genome shotgun (WGS) entry which is preliminary data.</text>
</comment>
<protein>
    <submittedName>
        <fullName evidence="2">Uncharacterized protein</fullName>
    </submittedName>
</protein>
<sequence>MKDELSIFLSVIVSFICAFIPYFLNYLTLPFAIITFLLLLIALTTTYSSYRLNNKINKIDNRMNKIEIATKRSALVLNVIVEGFIKIQRLSRTKQISIAQFVNTFCEGIEGVFSIITKDYFSTHSSNPSEVERRKRDLLEKAHLRTISYEEGQELQNLLEKQRRQHEASGDIDGAILAGLLILFLLGVLAALFGGEGGEKKEDRNK</sequence>